<name>A0A1Y0SXY4_9CAUD</name>
<gene>
    <name evidence="1" type="ORF">NOXIFER_250</name>
</gene>
<keyword evidence="2" id="KW-1185">Reference proteome</keyword>
<evidence type="ECO:0000313" key="1">
    <source>
        <dbReference type="EMBL" id="ARV77415.1"/>
    </source>
</evidence>
<reference evidence="1 2" key="1">
    <citation type="submission" date="2017-05" db="EMBL/GenBank/DDBJ databases">
        <authorList>
            <person name="Song R."/>
            <person name="Chenine A.L."/>
            <person name="Ruprecht R.M."/>
        </authorList>
    </citation>
    <scope>NUCLEOTIDE SEQUENCE [LARGE SCALE GENOMIC DNA]</scope>
</reference>
<dbReference type="Proteomes" id="UP000224829">
    <property type="component" value="Segment"/>
</dbReference>
<sequence>MNAFRLNIPDPLADERRVLGNAFSDVYKSVMYDMNERYPGEDYVDVVRDCVETAMTETLRVFDGRAGFGEGNSTYLVLPMDMVEPLRDDDVPTLAGSLASTLLRDFSRINS</sequence>
<organism evidence="1 2">
    <name type="scientific">Pseudomonas phage Noxifer</name>
    <dbReference type="NCBI Taxonomy" id="2006684"/>
    <lineage>
        <taxon>Viruses</taxon>
        <taxon>Duplodnaviria</taxon>
        <taxon>Heunggongvirae</taxon>
        <taxon>Uroviricota</taxon>
        <taxon>Caudoviricetes</taxon>
        <taxon>Chimalliviridae</taxon>
        <taxon>Noxifervirus</taxon>
        <taxon>Noxifervirus noxifer</taxon>
    </lineage>
</organism>
<protein>
    <submittedName>
        <fullName evidence="1">Uncharacterized protein</fullName>
    </submittedName>
</protein>
<evidence type="ECO:0000313" key="2">
    <source>
        <dbReference type="Proteomes" id="UP000224829"/>
    </source>
</evidence>
<dbReference type="EMBL" id="MF063068">
    <property type="protein sequence ID" value="ARV77415.1"/>
    <property type="molecule type" value="Genomic_DNA"/>
</dbReference>
<accession>A0A1Y0SXY4</accession>
<proteinExistence type="predicted"/>